<dbReference type="EMBL" id="JAXCGZ010000144">
    <property type="protein sequence ID" value="KAK7086585.1"/>
    <property type="molecule type" value="Genomic_DNA"/>
</dbReference>
<organism evidence="1 2">
    <name type="scientific">Halocaridina rubra</name>
    <name type="common">Hawaiian red shrimp</name>
    <dbReference type="NCBI Taxonomy" id="373956"/>
    <lineage>
        <taxon>Eukaryota</taxon>
        <taxon>Metazoa</taxon>
        <taxon>Ecdysozoa</taxon>
        <taxon>Arthropoda</taxon>
        <taxon>Crustacea</taxon>
        <taxon>Multicrustacea</taxon>
        <taxon>Malacostraca</taxon>
        <taxon>Eumalacostraca</taxon>
        <taxon>Eucarida</taxon>
        <taxon>Decapoda</taxon>
        <taxon>Pleocyemata</taxon>
        <taxon>Caridea</taxon>
        <taxon>Atyoidea</taxon>
        <taxon>Atyidae</taxon>
        <taxon>Halocaridina</taxon>
    </lineage>
</organism>
<dbReference type="Proteomes" id="UP001381693">
    <property type="component" value="Unassembled WGS sequence"/>
</dbReference>
<feature type="non-terminal residue" evidence="1">
    <location>
        <position position="127"/>
    </location>
</feature>
<gene>
    <name evidence="1" type="ORF">SK128_001965</name>
</gene>
<name>A0AAN9FWG7_HALRR</name>
<dbReference type="AlphaFoldDB" id="A0AAN9FWG7"/>
<keyword evidence="2" id="KW-1185">Reference proteome</keyword>
<proteinExistence type="predicted"/>
<reference evidence="1 2" key="1">
    <citation type="submission" date="2023-11" db="EMBL/GenBank/DDBJ databases">
        <title>Halocaridina rubra genome assembly.</title>
        <authorList>
            <person name="Smith C."/>
        </authorList>
    </citation>
    <scope>NUCLEOTIDE SEQUENCE [LARGE SCALE GENOMIC DNA]</scope>
    <source>
        <strain evidence="1">EP-1</strain>
        <tissue evidence="1">Whole</tissue>
    </source>
</reference>
<evidence type="ECO:0000313" key="1">
    <source>
        <dbReference type="EMBL" id="KAK7086585.1"/>
    </source>
</evidence>
<accession>A0AAN9FWG7</accession>
<sequence length="127" mass="14183">MESPYAKKESHVKYVRVTRMRRSCTRIMTVGQQGGLVNETTEGTSDHQAEKVTYGASENEKAMVKRDDDGFKPIYEVNVNENTILVQTGEGMESVMFVEPDVDPDDEEVVASLKVKSIVDGIPEARQ</sequence>
<comment type="caution">
    <text evidence="1">The sequence shown here is derived from an EMBL/GenBank/DDBJ whole genome shotgun (WGS) entry which is preliminary data.</text>
</comment>
<evidence type="ECO:0000313" key="2">
    <source>
        <dbReference type="Proteomes" id="UP001381693"/>
    </source>
</evidence>
<protein>
    <submittedName>
        <fullName evidence="1">Uncharacterized protein</fullName>
    </submittedName>
</protein>